<dbReference type="PANTHER" id="PTHR30146">
    <property type="entry name" value="LACI-RELATED TRANSCRIPTIONAL REPRESSOR"/>
    <property type="match status" value="1"/>
</dbReference>
<dbReference type="InterPro" id="IPR010982">
    <property type="entry name" value="Lambda_DNA-bd_dom_sf"/>
</dbReference>
<accession>A0A560KI10</accession>
<keyword evidence="1" id="KW-0805">Transcription regulation</keyword>
<dbReference type="InterPro" id="IPR046335">
    <property type="entry name" value="LacI/GalR-like_sensor"/>
</dbReference>
<evidence type="ECO:0000256" key="2">
    <source>
        <dbReference type="ARBA" id="ARBA00023125"/>
    </source>
</evidence>
<dbReference type="Pfam" id="PF00356">
    <property type="entry name" value="LacI"/>
    <property type="match status" value="1"/>
</dbReference>
<comment type="caution">
    <text evidence="5">The sequence shown here is derived from an EMBL/GenBank/DDBJ whole genome shotgun (WGS) entry which is preliminary data.</text>
</comment>
<dbReference type="PROSITE" id="PS50932">
    <property type="entry name" value="HTH_LACI_2"/>
    <property type="match status" value="1"/>
</dbReference>
<protein>
    <submittedName>
        <fullName evidence="5">LacI family transcriptional regulator</fullName>
    </submittedName>
</protein>
<name>A0A560KI10_9PROT</name>
<feature type="domain" description="HTH lacI-type" evidence="4">
    <location>
        <begin position="18"/>
        <end position="72"/>
    </location>
</feature>
<dbReference type="SMART" id="SM00354">
    <property type="entry name" value="HTH_LACI"/>
    <property type="match status" value="1"/>
</dbReference>
<dbReference type="CDD" id="cd01392">
    <property type="entry name" value="HTH_LacI"/>
    <property type="match status" value="1"/>
</dbReference>
<reference evidence="5 6" key="1">
    <citation type="submission" date="2019-06" db="EMBL/GenBank/DDBJ databases">
        <title>Genomic Encyclopedia of Type Strains, Phase IV (KMG-V): Genome sequencing to study the core and pangenomes of soil and plant-associated prokaryotes.</title>
        <authorList>
            <person name="Whitman W."/>
        </authorList>
    </citation>
    <scope>NUCLEOTIDE SEQUENCE [LARGE SCALE GENOMIC DNA]</scope>
    <source>
        <strain evidence="5 6">BR 12005</strain>
    </source>
</reference>
<dbReference type="SUPFAM" id="SSF53822">
    <property type="entry name" value="Periplasmic binding protein-like I"/>
    <property type="match status" value="1"/>
</dbReference>
<evidence type="ECO:0000313" key="5">
    <source>
        <dbReference type="EMBL" id="TWB82739.1"/>
    </source>
</evidence>
<evidence type="ECO:0000256" key="1">
    <source>
        <dbReference type="ARBA" id="ARBA00023015"/>
    </source>
</evidence>
<dbReference type="GO" id="GO:0000976">
    <property type="term" value="F:transcription cis-regulatory region binding"/>
    <property type="evidence" value="ECO:0007669"/>
    <property type="project" value="TreeGrafter"/>
</dbReference>
<keyword evidence="3" id="KW-0804">Transcription</keyword>
<dbReference type="InterPro" id="IPR000843">
    <property type="entry name" value="HTH_LacI"/>
</dbReference>
<dbReference type="Proteomes" id="UP000320516">
    <property type="component" value="Unassembled WGS sequence"/>
</dbReference>
<sequence length="364" mass="40244">MSPLIWETPLAQPEKRSITIREVADLAKVSIKTVSRVINREAGVSHETHARVMDAIARLDYRPNLNARGLAGDRSFLIGLFYDNPSAHYMSDVQAGAVARCREGGFHLLVEPWDSTDPNVGDQVLNLISQLRLEGVILTPPLVDHAGVLDALRASRIPLVRIAPDTDRETAPFVYMDDYAASRQMAAYLISLGHRRIGFLLGHPEHGATEQRYRGFRDELAEHRIPLDPELVRPGHFSYRTGMACAEQLLTLADRPTAIFASNDDMAAASVAVAQRLGLSVPADLSVAGFDDTPVARIIWPQLTTIRQPISRMAAAAADLLIDRAVRRQPWTHPMPRRLLEFEVVVRESTAPPSSVPSLGRARR</sequence>
<evidence type="ECO:0000259" key="4">
    <source>
        <dbReference type="PROSITE" id="PS50932"/>
    </source>
</evidence>
<dbReference type="Pfam" id="PF13377">
    <property type="entry name" value="Peripla_BP_3"/>
    <property type="match status" value="1"/>
</dbReference>
<dbReference type="CDD" id="cd01545">
    <property type="entry name" value="PBP1_SalR"/>
    <property type="match status" value="1"/>
</dbReference>
<dbReference type="AlphaFoldDB" id="A0A560KI10"/>
<organism evidence="5 6">
    <name type="scientific">Nitrospirillum amazonense</name>
    <dbReference type="NCBI Taxonomy" id="28077"/>
    <lineage>
        <taxon>Bacteria</taxon>
        <taxon>Pseudomonadati</taxon>
        <taxon>Pseudomonadota</taxon>
        <taxon>Alphaproteobacteria</taxon>
        <taxon>Rhodospirillales</taxon>
        <taxon>Azospirillaceae</taxon>
        <taxon>Nitrospirillum</taxon>
    </lineage>
</organism>
<evidence type="ECO:0000313" key="6">
    <source>
        <dbReference type="Proteomes" id="UP000320516"/>
    </source>
</evidence>
<keyword evidence="2" id="KW-0238">DNA-binding</keyword>
<dbReference type="PANTHER" id="PTHR30146:SF153">
    <property type="entry name" value="LACTOSE OPERON REPRESSOR"/>
    <property type="match status" value="1"/>
</dbReference>
<proteinExistence type="predicted"/>
<dbReference type="InterPro" id="IPR028082">
    <property type="entry name" value="Peripla_BP_I"/>
</dbReference>
<dbReference type="Gene3D" id="3.40.50.2300">
    <property type="match status" value="2"/>
</dbReference>
<dbReference type="EMBL" id="VITV01000001">
    <property type="protein sequence ID" value="TWB82739.1"/>
    <property type="molecule type" value="Genomic_DNA"/>
</dbReference>
<dbReference type="GO" id="GO:0003700">
    <property type="term" value="F:DNA-binding transcription factor activity"/>
    <property type="evidence" value="ECO:0007669"/>
    <property type="project" value="TreeGrafter"/>
</dbReference>
<dbReference type="SUPFAM" id="SSF47413">
    <property type="entry name" value="lambda repressor-like DNA-binding domains"/>
    <property type="match status" value="1"/>
</dbReference>
<gene>
    <name evidence="5" type="ORF">FBZ87_101449</name>
</gene>
<dbReference type="Gene3D" id="1.10.260.40">
    <property type="entry name" value="lambda repressor-like DNA-binding domains"/>
    <property type="match status" value="1"/>
</dbReference>
<dbReference type="PROSITE" id="PS00356">
    <property type="entry name" value="HTH_LACI_1"/>
    <property type="match status" value="1"/>
</dbReference>
<evidence type="ECO:0000256" key="3">
    <source>
        <dbReference type="ARBA" id="ARBA00023163"/>
    </source>
</evidence>